<dbReference type="Proteomes" id="UP000029453">
    <property type="component" value="Unassembled WGS sequence"/>
</dbReference>
<sequence length="51" mass="6116">MNDQHIDGDAYKSDIRKGYDTWMFSSFRRGIIYLSLPVYSLKMDMCLYIEK</sequence>
<protein>
    <submittedName>
        <fullName evidence="1">Uncharacterized protein</fullName>
    </submittedName>
</protein>
<accession>M9LGN8</accession>
<reference evidence="1 2" key="1">
    <citation type="submission" date="2012-10" db="EMBL/GenBank/DDBJ databases">
        <title>Draft Genome Sequence of Paenibacillus popilliae ATCC 14706T.</title>
        <authorList>
            <person name="Iiyama K."/>
            <person name="Mori K."/>
            <person name="Mon H."/>
            <person name="Chieda Y."/>
            <person name="Lee J.M."/>
            <person name="Kusakabe T."/>
            <person name="Tashiro K."/>
            <person name="Asano S."/>
            <person name="Yasunaga-Aoki C."/>
            <person name="Shimizu S."/>
        </authorList>
    </citation>
    <scope>NUCLEOTIDE SEQUENCE [LARGE SCALE GENOMIC DNA]</scope>
    <source>
        <strain evidence="1 2">ATCC 14706</strain>
    </source>
</reference>
<organism evidence="1 2">
    <name type="scientific">Paenibacillus popilliae ATCC 14706</name>
    <dbReference type="NCBI Taxonomy" id="1212764"/>
    <lineage>
        <taxon>Bacteria</taxon>
        <taxon>Bacillati</taxon>
        <taxon>Bacillota</taxon>
        <taxon>Bacilli</taxon>
        <taxon>Bacillales</taxon>
        <taxon>Paenibacillaceae</taxon>
        <taxon>Paenibacillus</taxon>
    </lineage>
</organism>
<gene>
    <name evidence="1" type="ORF">PPOP_1101</name>
</gene>
<evidence type="ECO:0000313" key="1">
    <source>
        <dbReference type="EMBL" id="GAC41750.1"/>
    </source>
</evidence>
<dbReference type="EMBL" id="BALG01000048">
    <property type="protein sequence ID" value="GAC41750.1"/>
    <property type="molecule type" value="Genomic_DNA"/>
</dbReference>
<evidence type="ECO:0000313" key="2">
    <source>
        <dbReference type="Proteomes" id="UP000029453"/>
    </source>
</evidence>
<name>M9LGN8_PAEPP</name>
<dbReference type="AlphaFoldDB" id="M9LGN8"/>
<comment type="caution">
    <text evidence="1">The sequence shown here is derived from an EMBL/GenBank/DDBJ whole genome shotgun (WGS) entry which is preliminary data.</text>
</comment>
<keyword evidence="2" id="KW-1185">Reference proteome</keyword>
<proteinExistence type="predicted"/>